<dbReference type="Pfam" id="PF00933">
    <property type="entry name" value="Glyco_hydro_3"/>
    <property type="match status" value="1"/>
</dbReference>
<dbReference type="PANTHER" id="PTHR42715">
    <property type="entry name" value="BETA-GLUCOSIDASE"/>
    <property type="match status" value="1"/>
</dbReference>
<dbReference type="Pfam" id="PF01915">
    <property type="entry name" value="Glyco_hydro_3_C"/>
    <property type="match status" value="1"/>
</dbReference>
<organism evidence="6 7">
    <name type="scientific">Rhodococcoides yunnanense</name>
    <dbReference type="NCBI Taxonomy" id="278209"/>
    <lineage>
        <taxon>Bacteria</taxon>
        <taxon>Bacillati</taxon>
        <taxon>Actinomycetota</taxon>
        <taxon>Actinomycetes</taxon>
        <taxon>Mycobacteriales</taxon>
        <taxon>Nocardiaceae</taxon>
        <taxon>Rhodococcoides</taxon>
    </lineage>
</organism>
<dbReference type="Gene3D" id="3.20.20.300">
    <property type="entry name" value="Glycoside hydrolase, family 3, N-terminal domain"/>
    <property type="match status" value="1"/>
</dbReference>
<keyword evidence="4" id="KW-0326">Glycosidase</keyword>
<accession>A0ABU4B6J7</accession>
<proteinExistence type="inferred from homology"/>
<name>A0ABU4B6J7_9NOCA</name>
<dbReference type="Proteomes" id="UP001185755">
    <property type="component" value="Unassembled WGS sequence"/>
</dbReference>
<dbReference type="PRINTS" id="PR00133">
    <property type="entry name" value="GLHYDRLASE3"/>
</dbReference>
<dbReference type="Pfam" id="PF14310">
    <property type="entry name" value="Fn3-like"/>
    <property type="match status" value="1"/>
</dbReference>
<comment type="caution">
    <text evidence="6">The sequence shown here is derived from an EMBL/GenBank/DDBJ whole genome shotgun (WGS) entry which is preliminary data.</text>
</comment>
<dbReference type="InterPro" id="IPR001764">
    <property type="entry name" value="Glyco_hydro_3_N"/>
</dbReference>
<evidence type="ECO:0000256" key="1">
    <source>
        <dbReference type="ARBA" id="ARBA00005336"/>
    </source>
</evidence>
<evidence type="ECO:0000259" key="5">
    <source>
        <dbReference type="SMART" id="SM01217"/>
    </source>
</evidence>
<sequence>MTNEDPLSQAPTSARSLGLDDQVSLLSGQNFWTTRAISSAGIGPVALSDGPHGLRSQGDAGDHLGVASSTQSTCFPPAVTVASSWDVQLAEHIGRAVAVEALATGVDVVLGPALNIKRHPLGGRNFEYYSEDPLLSGHFAAAAVRGLQSEGVGSSLKHFAVNNHESHRFVVDAIVDERTLREIYLAGFEYAVTKAKPWTVMASYNLVNGTYATEHRELLTQILREEWGFDGVVMSDWGATSDRVAAVAAGLDLEMPGSKGLFDGDLVQAARSGRLPLRDIEASAQRVIDLGAKAPRSTSGAIPVDAHDALARRAAAEGTVLLTNDGILPLRAGASLGVIGAFADSPRYQGAGSSLVNSIRVTSVLDECRRRGTTFAYAPGYALDGEGDTDALRAAAVRVAEQSEVVLVMVGLPGSYESEGFDRADMSLPADHDALVAAVVNANPRAVVALSNGAPVLMPWKDGPAAIIESYLGGQASGGALVDVLFGDMEPGGRLAESFPAARTDVSSDPFFPGEPHQVEYREGLFVGYRHHTTSGVEPVFPFGHGLGYTTFGWDSITTDKTRITAGESISISLEVTNTGARSGSDVVQVYLHDRTGVVLRPRRTLVGFDKVRLGAGDTATVTVEIPARGFAFYDVDASDWRTPNGTYELEIARSSSDVVDSVSVEVSGGVDRARENAKTMPIARSDGEFTTRLGRAIPQPRPVRPFTRNSTIGELAANTRIGRVVEWALWRVAPLDPSDMKDENTRATLDRAITELPLRSAAIFSGGTLTWRTVDGVLDIANGRTVRGAAGVVAGLVASLRARRS</sequence>
<dbReference type="RefSeq" id="WP_317562718.1">
    <property type="nucleotide sequence ID" value="NZ_JAWLJX010000001.1"/>
</dbReference>
<gene>
    <name evidence="6" type="ORF">R3P96_00530</name>
</gene>
<feature type="domain" description="Fibronectin type III-like" evidence="5">
    <location>
        <begin position="586"/>
        <end position="656"/>
    </location>
</feature>
<dbReference type="Gene3D" id="3.40.50.1700">
    <property type="entry name" value="Glycoside hydrolase family 3 C-terminal domain"/>
    <property type="match status" value="1"/>
</dbReference>
<dbReference type="Gene3D" id="2.60.40.10">
    <property type="entry name" value="Immunoglobulins"/>
    <property type="match status" value="1"/>
</dbReference>
<reference evidence="6 7" key="1">
    <citation type="submission" date="2023-10" db="EMBL/GenBank/DDBJ databases">
        <title>Development of a sustainable strategy for remediation of hydrocarbon-contaminated territories based on the waste exchange concept.</title>
        <authorList>
            <person name="Krivoruchko A."/>
        </authorList>
    </citation>
    <scope>NUCLEOTIDE SEQUENCE [LARGE SCALE GENOMIC DNA]</scope>
    <source>
        <strain evidence="6 7">IEGM 1323</strain>
    </source>
</reference>
<dbReference type="EMBL" id="JAWLJX010000001">
    <property type="protein sequence ID" value="MDV6259816.1"/>
    <property type="molecule type" value="Genomic_DNA"/>
</dbReference>
<dbReference type="InterPro" id="IPR026891">
    <property type="entry name" value="Fn3-like"/>
</dbReference>
<keyword evidence="2 4" id="KW-0378">Hydrolase</keyword>
<dbReference type="InterPro" id="IPR036962">
    <property type="entry name" value="Glyco_hydro_3_N_sf"/>
</dbReference>
<dbReference type="InterPro" id="IPR036881">
    <property type="entry name" value="Glyco_hydro_3_C_sf"/>
</dbReference>
<evidence type="ECO:0000256" key="4">
    <source>
        <dbReference type="RuleBase" id="RU361161"/>
    </source>
</evidence>
<dbReference type="InterPro" id="IPR013783">
    <property type="entry name" value="Ig-like_fold"/>
</dbReference>
<dbReference type="SUPFAM" id="SSF51445">
    <property type="entry name" value="(Trans)glycosidases"/>
    <property type="match status" value="1"/>
</dbReference>
<dbReference type="PANTHER" id="PTHR42715:SF10">
    <property type="entry name" value="BETA-GLUCOSIDASE"/>
    <property type="match status" value="1"/>
</dbReference>
<dbReference type="GO" id="GO:0016787">
    <property type="term" value="F:hydrolase activity"/>
    <property type="evidence" value="ECO:0007669"/>
    <property type="project" value="UniProtKB-KW"/>
</dbReference>
<keyword evidence="7" id="KW-1185">Reference proteome</keyword>
<evidence type="ECO:0000313" key="6">
    <source>
        <dbReference type="EMBL" id="MDV6259816.1"/>
    </source>
</evidence>
<dbReference type="SMART" id="SM01217">
    <property type="entry name" value="Fn3_like"/>
    <property type="match status" value="1"/>
</dbReference>
<dbReference type="InterPro" id="IPR017853">
    <property type="entry name" value="GH"/>
</dbReference>
<dbReference type="SUPFAM" id="SSF52279">
    <property type="entry name" value="Beta-D-glucan exohydrolase, C-terminal domain"/>
    <property type="match status" value="1"/>
</dbReference>
<dbReference type="InterPro" id="IPR019800">
    <property type="entry name" value="Glyco_hydro_3_AS"/>
</dbReference>
<dbReference type="InterPro" id="IPR002772">
    <property type="entry name" value="Glyco_hydro_3_C"/>
</dbReference>
<evidence type="ECO:0000256" key="3">
    <source>
        <dbReference type="ARBA" id="ARBA00023277"/>
    </source>
</evidence>
<evidence type="ECO:0000313" key="7">
    <source>
        <dbReference type="Proteomes" id="UP001185755"/>
    </source>
</evidence>
<keyword evidence="3" id="KW-0119">Carbohydrate metabolism</keyword>
<comment type="similarity">
    <text evidence="1 4">Belongs to the glycosyl hydrolase 3 family.</text>
</comment>
<dbReference type="InterPro" id="IPR050288">
    <property type="entry name" value="Cellulose_deg_GH3"/>
</dbReference>
<evidence type="ECO:0000256" key="2">
    <source>
        <dbReference type="ARBA" id="ARBA00022801"/>
    </source>
</evidence>
<protein>
    <submittedName>
        <fullName evidence="6">Glycoside hydrolase family 3 C-terminal domain-containing protein</fullName>
    </submittedName>
</protein>
<dbReference type="PROSITE" id="PS00775">
    <property type="entry name" value="GLYCOSYL_HYDROL_F3"/>
    <property type="match status" value="1"/>
</dbReference>